<dbReference type="InterPro" id="IPR001119">
    <property type="entry name" value="SLH_dom"/>
</dbReference>
<proteinExistence type="predicted"/>
<dbReference type="EMBL" id="CP120733">
    <property type="protein sequence ID" value="WFD09492.1"/>
    <property type="molecule type" value="Genomic_DNA"/>
</dbReference>
<accession>A0ABY8EDC1</accession>
<evidence type="ECO:0000256" key="1">
    <source>
        <dbReference type="ARBA" id="ARBA00022737"/>
    </source>
</evidence>
<evidence type="ECO:0000256" key="2">
    <source>
        <dbReference type="SAM" id="SignalP"/>
    </source>
</evidence>
<keyword evidence="5" id="KW-1185">Reference proteome</keyword>
<name>A0ABY8EDC1_9FIRM</name>
<dbReference type="Proteomes" id="UP001222800">
    <property type="component" value="Chromosome"/>
</dbReference>
<feature type="signal peptide" evidence="2">
    <location>
        <begin position="1"/>
        <end position="25"/>
    </location>
</feature>
<dbReference type="PROSITE" id="PS51272">
    <property type="entry name" value="SLH"/>
    <property type="match status" value="1"/>
</dbReference>
<dbReference type="RefSeq" id="WP_277731420.1">
    <property type="nucleotide sequence ID" value="NZ_CP120733.1"/>
</dbReference>
<organism evidence="4 5">
    <name type="scientific">Tepidibacter hydrothermalis</name>
    <dbReference type="NCBI Taxonomy" id="3036126"/>
    <lineage>
        <taxon>Bacteria</taxon>
        <taxon>Bacillati</taxon>
        <taxon>Bacillota</taxon>
        <taxon>Clostridia</taxon>
        <taxon>Peptostreptococcales</taxon>
        <taxon>Peptostreptococcaceae</taxon>
        <taxon>Tepidibacter</taxon>
    </lineage>
</organism>
<dbReference type="Pfam" id="PF16244">
    <property type="entry name" value="DUF4901"/>
    <property type="match status" value="2"/>
</dbReference>
<protein>
    <submittedName>
        <fullName evidence="4">S-layer homology domain-containing protein</fullName>
    </submittedName>
</protein>
<dbReference type="InterPro" id="IPR032599">
    <property type="entry name" value="YcdB/YcdC_rep_domain"/>
</dbReference>
<keyword evidence="1" id="KW-0677">Repeat</keyword>
<evidence type="ECO:0000313" key="4">
    <source>
        <dbReference type="EMBL" id="WFD09492.1"/>
    </source>
</evidence>
<sequence length="689" mass="80136">MKKGIAVIMSLVMMIVAFVPSISMAKENDGLEKAILKAKNKFNIGDEFKNFEYYKSNNGKTIWNLNWSTEEKLSRRISVSIDNDGYIKSYRKSDSNYKNDTNINVISKDEAKKISDEFIKFIDPKLINELKYIEEDNSTIQSDSYYFNYIRLVNEVPFYDNGVRVVVNKETKEVTDYNLNYDYNVKFKGTDKIIGLDKAKQKYIEELGLKLVYRKGYDKDSKPYLVYTNKYGSTYGIDALTGKKEKIDSNIIYYKNADLNEGSSVEKKDVGLSEEEIKAVNEVSNLISKEDADKIARESKFIKMSSEHELKSYSLNKSYLDDSKYTWYLNYISNDKKSGSVHVSIDASSGEIKTFNKYLPYDADREAKYDKDYAKKEAQKFLSEFYSDKNDSLKYDDSYDEFYDIQENSKPKYYNFKFNRVVNGIEYENNYITIGYDAVLGNINALNIVWDDIEFKKPNVIGMDKAYNILFDKIGINLEYKKNYDYKNNKEEEYAKLVYVLDNSIPHNIDATNGDIIYDDKTKYKKVENVNYKDINGHYAQKQIEKLREFGIKFDSEFFKPNEKIIQSDFLKLYMKTINSYYGEVESMDNMYAYLIREGIINEEDVNPDKIMTKKEALKVIIKGLKYEPVANIKGIFNCPFDDVAEDFKGYASIGYGLNIVSGYNGKLNPNEELTRANAAIMIYNYLNK</sequence>
<feature type="chain" id="PRO_5045858935" evidence="2">
    <location>
        <begin position="26"/>
        <end position="689"/>
    </location>
</feature>
<feature type="domain" description="SLH" evidence="3">
    <location>
        <begin position="635"/>
        <end position="689"/>
    </location>
</feature>
<dbReference type="Pfam" id="PF00395">
    <property type="entry name" value="SLH"/>
    <property type="match status" value="1"/>
</dbReference>
<gene>
    <name evidence="4" type="ORF">P4S50_14000</name>
</gene>
<keyword evidence="2" id="KW-0732">Signal</keyword>
<evidence type="ECO:0000259" key="3">
    <source>
        <dbReference type="PROSITE" id="PS51272"/>
    </source>
</evidence>
<reference evidence="4 5" key="1">
    <citation type="submission" date="2023-03" db="EMBL/GenBank/DDBJ databases">
        <title>Complete genome sequence of Tepidibacter sp. SWIR-1, isolated from a deep-sea hydrothermal vent.</title>
        <authorList>
            <person name="Li X."/>
        </authorList>
    </citation>
    <scope>NUCLEOTIDE SEQUENCE [LARGE SCALE GENOMIC DNA]</scope>
    <source>
        <strain evidence="4 5">SWIR-1</strain>
    </source>
</reference>
<evidence type="ECO:0000313" key="5">
    <source>
        <dbReference type="Proteomes" id="UP001222800"/>
    </source>
</evidence>